<feature type="compositionally biased region" description="Polar residues" evidence="1">
    <location>
        <begin position="34"/>
        <end position="76"/>
    </location>
</feature>
<dbReference type="EMBL" id="JBHTBR010000005">
    <property type="protein sequence ID" value="MFC7292240.1"/>
    <property type="molecule type" value="Genomic_DNA"/>
</dbReference>
<dbReference type="Gene3D" id="3.30.10.10">
    <property type="entry name" value="Trypsin Inhibitor V, subunit A"/>
    <property type="match status" value="1"/>
</dbReference>
<keyword evidence="2" id="KW-1133">Transmembrane helix</keyword>
<comment type="caution">
    <text evidence="3">The sequence shown here is derived from an EMBL/GenBank/DDBJ whole genome shotgun (WGS) entry which is preliminary data.</text>
</comment>
<accession>A0ABW2IM61</accession>
<feature type="region of interest" description="Disordered" evidence="1">
    <location>
        <begin position="34"/>
        <end position="80"/>
    </location>
</feature>
<dbReference type="RefSeq" id="WP_382167511.1">
    <property type="nucleotide sequence ID" value="NZ_JBHTBR010000005.1"/>
</dbReference>
<reference evidence="4" key="1">
    <citation type="journal article" date="2019" name="Int. J. Syst. Evol. Microbiol.">
        <title>The Global Catalogue of Microorganisms (GCM) 10K type strain sequencing project: providing services to taxonomists for standard genome sequencing and annotation.</title>
        <authorList>
            <consortium name="The Broad Institute Genomics Platform"/>
            <consortium name="The Broad Institute Genome Sequencing Center for Infectious Disease"/>
            <person name="Wu L."/>
            <person name="Ma J."/>
        </authorList>
    </citation>
    <scope>NUCLEOTIDE SEQUENCE [LARGE SCALE GENOMIC DNA]</scope>
    <source>
        <strain evidence="4">CCUG 51308</strain>
    </source>
</reference>
<dbReference type="Proteomes" id="UP001596492">
    <property type="component" value="Unassembled WGS sequence"/>
</dbReference>
<evidence type="ECO:0000313" key="4">
    <source>
        <dbReference type="Proteomes" id="UP001596492"/>
    </source>
</evidence>
<proteinExistence type="predicted"/>
<feature type="transmembrane region" description="Helical" evidence="2">
    <location>
        <begin position="12"/>
        <end position="29"/>
    </location>
</feature>
<name>A0ABW2IM61_9PROT</name>
<evidence type="ECO:0000313" key="3">
    <source>
        <dbReference type="EMBL" id="MFC7292240.1"/>
    </source>
</evidence>
<keyword evidence="4" id="KW-1185">Reference proteome</keyword>
<dbReference type="PROSITE" id="PS51257">
    <property type="entry name" value="PROKAR_LIPOPROTEIN"/>
    <property type="match status" value="1"/>
</dbReference>
<dbReference type="InterPro" id="IPR021719">
    <property type="entry name" value="Prot_inh_I78"/>
</dbReference>
<evidence type="ECO:0000256" key="1">
    <source>
        <dbReference type="SAM" id="MobiDB-lite"/>
    </source>
</evidence>
<dbReference type="Pfam" id="PF11720">
    <property type="entry name" value="Inhibitor_I78"/>
    <property type="match status" value="1"/>
</dbReference>
<protein>
    <submittedName>
        <fullName evidence="3">I78 family peptidase inhibitor</fullName>
    </submittedName>
</protein>
<gene>
    <name evidence="3" type="ORF">ACFQS8_11475</name>
</gene>
<keyword evidence="2" id="KW-0472">Membrane</keyword>
<organism evidence="3 4">
    <name type="scientific">Hirschia litorea</name>
    <dbReference type="NCBI Taxonomy" id="1199156"/>
    <lineage>
        <taxon>Bacteria</taxon>
        <taxon>Pseudomonadati</taxon>
        <taxon>Pseudomonadota</taxon>
        <taxon>Alphaproteobacteria</taxon>
        <taxon>Hyphomonadales</taxon>
        <taxon>Hyphomonadaceae</taxon>
        <taxon>Hirschia</taxon>
    </lineage>
</organism>
<evidence type="ECO:0000256" key="2">
    <source>
        <dbReference type="SAM" id="Phobius"/>
    </source>
</evidence>
<keyword evidence="2" id="KW-0812">Transmembrane</keyword>
<sequence>MRHNLKRLSGGRFIFGIGTVLVSVAMLGACATQQPSSSHEAHSTQDATTHSSEGQQSATSPEAGTEQNTVNGTQKDTCGADPLKMLIGKSIAAVTMPASQNVRVIGVNTPVTRDFRPDRINIEIDETAIITKVYCG</sequence>